<sequence>MSWTDQHARTDIVHTVLTRAALDPADPDLFEGFDDLDRLFGGAEGLLLTLRYRWNLHFAAKLDQGLTAMEAYLELSAEQPVLRAVLDAQYRRRKLASEAMAR</sequence>
<dbReference type="Proteomes" id="UP000540698">
    <property type="component" value="Unassembled WGS sequence"/>
</dbReference>
<dbReference type="AlphaFoldDB" id="A0A7X6R2E9"/>
<accession>A0A7X6R2E9</accession>
<evidence type="ECO:0000313" key="1">
    <source>
        <dbReference type="EMBL" id="NKY26290.1"/>
    </source>
</evidence>
<dbReference type="EMBL" id="JAAXOS010000004">
    <property type="protein sequence ID" value="NKY26290.1"/>
    <property type="molecule type" value="Genomic_DNA"/>
</dbReference>
<protein>
    <submittedName>
        <fullName evidence="1">Uncharacterized protein</fullName>
    </submittedName>
</protein>
<proteinExistence type="predicted"/>
<name>A0A7X6R2E9_9NOCA</name>
<comment type="caution">
    <text evidence="1">The sequence shown here is derived from an EMBL/GenBank/DDBJ whole genome shotgun (WGS) entry which is preliminary data.</text>
</comment>
<evidence type="ECO:0000313" key="2">
    <source>
        <dbReference type="Proteomes" id="UP000540698"/>
    </source>
</evidence>
<reference evidence="1 2" key="1">
    <citation type="submission" date="2020-04" db="EMBL/GenBank/DDBJ databases">
        <title>MicrobeNet Type strains.</title>
        <authorList>
            <person name="Nicholson A.C."/>
        </authorList>
    </citation>
    <scope>NUCLEOTIDE SEQUENCE [LARGE SCALE GENOMIC DNA]</scope>
    <source>
        <strain evidence="1 2">DSM 44956</strain>
    </source>
</reference>
<organism evidence="1 2">
    <name type="scientific">Nocardia gamkensis</name>
    <dbReference type="NCBI Taxonomy" id="352869"/>
    <lineage>
        <taxon>Bacteria</taxon>
        <taxon>Bacillati</taxon>
        <taxon>Actinomycetota</taxon>
        <taxon>Actinomycetes</taxon>
        <taxon>Mycobacteriales</taxon>
        <taxon>Nocardiaceae</taxon>
        <taxon>Nocardia</taxon>
    </lineage>
</organism>
<gene>
    <name evidence="1" type="ORF">HGB38_08675</name>
</gene>
<dbReference type="RefSeq" id="WP_062969959.1">
    <property type="nucleotide sequence ID" value="NZ_JAAXOS010000004.1"/>
</dbReference>
<keyword evidence="2" id="KW-1185">Reference proteome</keyword>